<dbReference type="EMBL" id="FUKI01000002">
    <property type="protein sequence ID" value="SJM89148.1"/>
    <property type="molecule type" value="Genomic_DNA"/>
</dbReference>
<organism evidence="1 2">
    <name type="scientific">Crenothrix polyspora</name>
    <dbReference type="NCBI Taxonomy" id="360316"/>
    <lineage>
        <taxon>Bacteria</taxon>
        <taxon>Pseudomonadati</taxon>
        <taxon>Pseudomonadota</taxon>
        <taxon>Gammaproteobacteria</taxon>
        <taxon>Methylococcales</taxon>
        <taxon>Crenotrichaceae</taxon>
        <taxon>Crenothrix</taxon>
    </lineage>
</organism>
<dbReference type="OrthoDB" id="1354489at2"/>
<evidence type="ECO:0000313" key="2">
    <source>
        <dbReference type="Proteomes" id="UP000195667"/>
    </source>
</evidence>
<dbReference type="Proteomes" id="UP000195667">
    <property type="component" value="Unassembled WGS sequence"/>
</dbReference>
<name>A0A1R4GYV1_9GAMM</name>
<gene>
    <name evidence="1" type="ORF">CRENPOLYSF1_100037</name>
</gene>
<dbReference type="RefSeq" id="WP_087142001.1">
    <property type="nucleotide sequence ID" value="NZ_FUKI01000002.1"/>
</dbReference>
<accession>A0A1R4GYV1</accession>
<sequence length="216" mass="24925">MAETTEKLGDWASGLISSFIPPVNYLTTVLFERVLPAFANLETEADELVNDNYTWDESVTWYVSTFAVRQVEINLHAVALRHLFEQYLSVLIARWLRERRHIADYSKDKAILKSEGGIDFESFLSWGKLEELRYVCNAIKHAEGSGVKNLYEIRPDLFKHPQIESSIHETLDKAFGRSLVENPMAGDGIYLQEEDIRNYASAIESFWNEFIEKLKN</sequence>
<proteinExistence type="predicted"/>
<evidence type="ECO:0000313" key="1">
    <source>
        <dbReference type="EMBL" id="SJM89148.1"/>
    </source>
</evidence>
<reference evidence="2" key="1">
    <citation type="submission" date="2017-02" db="EMBL/GenBank/DDBJ databases">
        <authorList>
            <person name="Daims H."/>
        </authorList>
    </citation>
    <scope>NUCLEOTIDE SEQUENCE [LARGE SCALE GENOMIC DNA]</scope>
</reference>
<protein>
    <submittedName>
        <fullName evidence="1">Uncharacterized protein</fullName>
    </submittedName>
</protein>
<keyword evidence="2" id="KW-1185">Reference proteome</keyword>
<dbReference type="AlphaFoldDB" id="A0A1R4GYV1"/>